<evidence type="ECO:0000313" key="1">
    <source>
        <dbReference type="EMBL" id="GAO16872.1"/>
    </source>
</evidence>
<reference evidence="2" key="1">
    <citation type="journal article" date="2016" name="Genome Announc.">
        <title>Genome sequence of Ustilaginoidea virens IPU010, a rice pathogenic fungus causing false smut.</title>
        <authorList>
            <person name="Kumagai T."/>
            <person name="Ishii T."/>
            <person name="Terai G."/>
            <person name="Umemura M."/>
            <person name="Machida M."/>
            <person name="Asai K."/>
        </authorList>
    </citation>
    <scope>NUCLEOTIDE SEQUENCE [LARGE SCALE GENOMIC DNA]</scope>
    <source>
        <strain evidence="2">IPU010</strain>
    </source>
</reference>
<comment type="caution">
    <text evidence="1">The sequence shown here is derived from an EMBL/GenBank/DDBJ whole genome shotgun (WGS) entry which is preliminary data.</text>
</comment>
<dbReference type="Proteomes" id="UP000054053">
    <property type="component" value="Unassembled WGS sequence"/>
</dbReference>
<dbReference type="AlphaFoldDB" id="A0A1B5L0H7"/>
<sequence>MYRNRTVPYRRYLSTQVFESCETKASELLACENGTNKIRKL</sequence>
<organism evidence="1 2">
    <name type="scientific">Ustilaginoidea virens</name>
    <name type="common">Rice false smut fungus</name>
    <name type="synonym">Villosiclava virens</name>
    <dbReference type="NCBI Taxonomy" id="1159556"/>
    <lineage>
        <taxon>Eukaryota</taxon>
        <taxon>Fungi</taxon>
        <taxon>Dikarya</taxon>
        <taxon>Ascomycota</taxon>
        <taxon>Pezizomycotina</taxon>
        <taxon>Sordariomycetes</taxon>
        <taxon>Hypocreomycetidae</taxon>
        <taxon>Hypocreales</taxon>
        <taxon>Clavicipitaceae</taxon>
        <taxon>Ustilaginoidea</taxon>
    </lineage>
</organism>
<dbReference type="EMBL" id="BBTG02000004">
    <property type="protein sequence ID" value="GAO16872.1"/>
    <property type="molecule type" value="Genomic_DNA"/>
</dbReference>
<evidence type="ECO:0000313" key="2">
    <source>
        <dbReference type="Proteomes" id="UP000054053"/>
    </source>
</evidence>
<name>A0A1B5L0H7_USTVR</name>
<proteinExistence type="predicted"/>
<accession>A0A1B5L0H7</accession>
<protein>
    <submittedName>
        <fullName evidence="1">Uncharacterized protein</fullName>
    </submittedName>
</protein>
<gene>
    <name evidence="1" type="ORF">UVI_02011930</name>
</gene>